<evidence type="ECO:0000313" key="3">
    <source>
        <dbReference type="Proteomes" id="UP001266995"/>
    </source>
</evidence>
<dbReference type="EMBL" id="JAVSNH010000002">
    <property type="protein sequence ID" value="MDT4513655.1"/>
    <property type="molecule type" value="Genomic_DNA"/>
</dbReference>
<protein>
    <recommendedName>
        <fullName evidence="1">HD-CE domain-containing protein</fullName>
    </recommendedName>
</protein>
<evidence type="ECO:0000259" key="1">
    <source>
        <dbReference type="Pfam" id="PF24391"/>
    </source>
</evidence>
<name>A0AAW8VMA1_9BACE</name>
<gene>
    <name evidence="2" type="ORF">RO785_22040</name>
</gene>
<dbReference type="Proteomes" id="UP001266995">
    <property type="component" value="Unassembled WGS sequence"/>
</dbReference>
<accession>A0AAW8VMA1</accession>
<dbReference type="RefSeq" id="WP_195738774.1">
    <property type="nucleotide sequence ID" value="NZ_JADMQL010000005.1"/>
</dbReference>
<sequence>MENSMWNELDLEKILHNKLTTRFDKSTAESIWSDYIQIRKEAINIAEQIKAKEPTLTDHGPKHLANVMENSYKLIKEKINVFTCGDLYFLCIIIMLHDVGNIEGRENHQIKITDIYNDIRKENSKYYHERTLVLQAAAAHCGESKLGDKDTLKQLSESSNLLDDKLRLRELAAILRFADELAEGPQRTCDYIIRRGSLSSKSAIYHVYAQITRVYIDIDRIALTYNIDIENSEIKKVGLKKILSFIYKRIIKLDEERRYCKYYTEILTQYKQTHVTFNITKKGFPIIDIPEIRLEDKFNVSSNSNKAMKVFINQYPQLKIENVVESIQKAKI</sequence>
<feature type="domain" description="HD-CE" evidence="1">
    <location>
        <begin position="54"/>
        <end position="229"/>
    </location>
</feature>
<dbReference type="SUPFAM" id="SSF109604">
    <property type="entry name" value="HD-domain/PDEase-like"/>
    <property type="match status" value="1"/>
</dbReference>
<dbReference type="Pfam" id="PF24391">
    <property type="entry name" value="HD-CE"/>
    <property type="match status" value="1"/>
</dbReference>
<comment type="caution">
    <text evidence="2">The sequence shown here is derived from an EMBL/GenBank/DDBJ whole genome shotgun (WGS) entry which is preliminary data.</text>
</comment>
<reference evidence="2" key="1">
    <citation type="submission" date="2023-08" db="EMBL/GenBank/DDBJ databases">
        <title>Reintroducing virulent viruses to syntetic microbiomes.</title>
        <authorList>
            <person name="Wilde J."/>
            <person name="Boyes R."/>
            <person name="Robinson A.V."/>
            <person name="Daisley B.A."/>
            <person name="Allen-Vercoe E."/>
        </authorList>
    </citation>
    <scope>NUCLEOTIDE SEQUENCE</scope>
    <source>
        <strain evidence="2">225I_12FAA</strain>
    </source>
</reference>
<evidence type="ECO:0000313" key="2">
    <source>
        <dbReference type="EMBL" id="MDT4513655.1"/>
    </source>
</evidence>
<organism evidence="2 3">
    <name type="scientific">Bacteroides cellulosilyticus</name>
    <dbReference type="NCBI Taxonomy" id="246787"/>
    <lineage>
        <taxon>Bacteria</taxon>
        <taxon>Pseudomonadati</taxon>
        <taxon>Bacteroidota</taxon>
        <taxon>Bacteroidia</taxon>
        <taxon>Bacteroidales</taxon>
        <taxon>Bacteroidaceae</taxon>
        <taxon>Bacteroides</taxon>
    </lineage>
</organism>
<dbReference type="InterPro" id="IPR056471">
    <property type="entry name" value="HD-CE"/>
</dbReference>
<dbReference type="Gene3D" id="1.10.3210.10">
    <property type="entry name" value="Hypothetical protein af1432"/>
    <property type="match status" value="1"/>
</dbReference>
<dbReference type="AlphaFoldDB" id="A0AAW8VMA1"/>
<proteinExistence type="predicted"/>